<dbReference type="EMBL" id="RXHI01000011">
    <property type="protein sequence ID" value="RUA22701.1"/>
    <property type="molecule type" value="Genomic_DNA"/>
</dbReference>
<evidence type="ECO:0000313" key="1">
    <source>
        <dbReference type="EMBL" id="RUA22701.1"/>
    </source>
</evidence>
<protein>
    <submittedName>
        <fullName evidence="1">Uncharacterized protein</fullName>
    </submittedName>
</protein>
<name>A0A432JJL7_9GAMM</name>
<sequence length="253" mass="27800">MLGDGTDGGEHPDADSWPAWRRHEHRTRCCGIETHRRGGTTPLPPGRVYLVVLGRPDHWSRRSASRHGNGWMISLARVKAFCHLPYQVRLGCAGGAILDLAIARLAVETLISPAFRGELPAVRDVSAVRLCCMRVSIQVPDALRESWVARSGRCDGKRRQPDVTADLGVCAHCRLLVLLLAAGMSRRRARRAHHRLAVDLATRLANAPGALRKFDELRWGTAVCADVGLRDYRQHVGLPRCPGAVSRAAARVT</sequence>
<dbReference type="AlphaFoldDB" id="A0A432JJL7"/>
<comment type="caution">
    <text evidence="1">The sequence shown here is derived from an EMBL/GenBank/DDBJ whole genome shotgun (WGS) entry which is preliminary data.</text>
</comment>
<organism evidence="1">
    <name type="scientific">Billgrantia gudaonensis</name>
    <dbReference type="NCBI Taxonomy" id="376427"/>
    <lineage>
        <taxon>Bacteria</taxon>
        <taxon>Pseudomonadati</taxon>
        <taxon>Pseudomonadota</taxon>
        <taxon>Gammaproteobacteria</taxon>
        <taxon>Oceanospirillales</taxon>
        <taxon>Halomonadaceae</taxon>
        <taxon>Billgrantia</taxon>
    </lineage>
</organism>
<reference evidence="1" key="1">
    <citation type="submission" date="2018-12" db="EMBL/GenBank/DDBJ databases">
        <authorList>
            <person name="Jadhav K."/>
            <person name="Kushwaha B."/>
            <person name="Jadhav I."/>
        </authorList>
    </citation>
    <scope>NUCLEOTIDE SEQUENCE [LARGE SCALE GENOMIC DNA]</scope>
    <source>
        <strain evidence="1">SBS 10</strain>
    </source>
</reference>
<accession>A0A432JJL7</accession>
<proteinExistence type="predicted"/>
<gene>
    <name evidence="1" type="ORF">DSL92_04190</name>
</gene>